<accession>A0AAW2F8G8</accession>
<protein>
    <submittedName>
        <fullName evidence="2">Uncharacterized protein</fullName>
    </submittedName>
</protein>
<sequence>MQHRSRYLSRPSCSLSLPPLPPPFLPKAPRRIHSSFFQRSKPLRHYINALIGVVLEPETLGTRREERASERETQNERTNEREREREKESRIAGIICPPARAIILPDPPAISRSSSSVSPPPPPCPTPSLRSLFSPCPTS</sequence>
<evidence type="ECO:0000313" key="3">
    <source>
        <dbReference type="Proteomes" id="UP001430953"/>
    </source>
</evidence>
<dbReference type="AlphaFoldDB" id="A0AAW2F8G8"/>
<name>A0AAW2F8G8_9HYME</name>
<feature type="compositionally biased region" description="Basic and acidic residues" evidence="1">
    <location>
        <begin position="61"/>
        <end position="90"/>
    </location>
</feature>
<dbReference type="Proteomes" id="UP001430953">
    <property type="component" value="Unassembled WGS sequence"/>
</dbReference>
<organism evidence="2 3">
    <name type="scientific">Cardiocondyla obscurior</name>
    <dbReference type="NCBI Taxonomy" id="286306"/>
    <lineage>
        <taxon>Eukaryota</taxon>
        <taxon>Metazoa</taxon>
        <taxon>Ecdysozoa</taxon>
        <taxon>Arthropoda</taxon>
        <taxon>Hexapoda</taxon>
        <taxon>Insecta</taxon>
        <taxon>Pterygota</taxon>
        <taxon>Neoptera</taxon>
        <taxon>Endopterygota</taxon>
        <taxon>Hymenoptera</taxon>
        <taxon>Apocrita</taxon>
        <taxon>Aculeata</taxon>
        <taxon>Formicoidea</taxon>
        <taxon>Formicidae</taxon>
        <taxon>Myrmicinae</taxon>
        <taxon>Cardiocondyla</taxon>
    </lineage>
</organism>
<proteinExistence type="predicted"/>
<dbReference type="EMBL" id="JADYXP020000013">
    <property type="protein sequence ID" value="KAL0111752.1"/>
    <property type="molecule type" value="Genomic_DNA"/>
</dbReference>
<gene>
    <name evidence="2" type="ORF">PUN28_013145</name>
</gene>
<reference evidence="2 3" key="1">
    <citation type="submission" date="2023-03" db="EMBL/GenBank/DDBJ databases">
        <title>High recombination rates correlate with genetic variation in Cardiocondyla obscurior ants.</title>
        <authorList>
            <person name="Errbii M."/>
        </authorList>
    </citation>
    <scope>NUCLEOTIDE SEQUENCE [LARGE SCALE GENOMIC DNA]</scope>
    <source>
        <strain evidence="2">Alpha-2009</strain>
        <tissue evidence="2">Whole body</tissue>
    </source>
</reference>
<evidence type="ECO:0000313" key="2">
    <source>
        <dbReference type="EMBL" id="KAL0111752.1"/>
    </source>
</evidence>
<feature type="region of interest" description="Disordered" evidence="1">
    <location>
        <begin position="1"/>
        <end position="22"/>
    </location>
</feature>
<evidence type="ECO:0000256" key="1">
    <source>
        <dbReference type="SAM" id="MobiDB-lite"/>
    </source>
</evidence>
<feature type="compositionally biased region" description="Low complexity" evidence="1">
    <location>
        <begin position="8"/>
        <end position="17"/>
    </location>
</feature>
<keyword evidence="3" id="KW-1185">Reference proteome</keyword>
<comment type="caution">
    <text evidence="2">The sequence shown here is derived from an EMBL/GenBank/DDBJ whole genome shotgun (WGS) entry which is preliminary data.</text>
</comment>
<feature type="region of interest" description="Disordered" evidence="1">
    <location>
        <begin position="57"/>
        <end position="139"/>
    </location>
</feature>